<dbReference type="EMBL" id="AZGE01000024">
    <property type="protein sequence ID" value="KRM14635.1"/>
    <property type="molecule type" value="Genomic_DNA"/>
</dbReference>
<organism evidence="1 2">
    <name type="scientific">Limosilactobacillus oris DSM 4864</name>
    <dbReference type="NCBI Taxonomy" id="1423779"/>
    <lineage>
        <taxon>Bacteria</taxon>
        <taxon>Bacillati</taxon>
        <taxon>Bacillota</taxon>
        <taxon>Bacilli</taxon>
        <taxon>Lactobacillales</taxon>
        <taxon>Lactobacillaceae</taxon>
        <taxon>Limosilactobacillus</taxon>
    </lineage>
</organism>
<name>A0A0R1WG66_9LACO</name>
<dbReference type="PATRIC" id="fig|1423779.3.peg.1018"/>
<reference evidence="1 2" key="1">
    <citation type="journal article" date="2015" name="Genome Announc.">
        <title>Expanding the biotechnology potential of lactobacilli through comparative genomics of 213 strains and associated genera.</title>
        <authorList>
            <person name="Sun Z."/>
            <person name="Harris H.M."/>
            <person name="McCann A."/>
            <person name="Guo C."/>
            <person name="Argimon S."/>
            <person name="Zhang W."/>
            <person name="Yang X."/>
            <person name="Jeffery I.B."/>
            <person name="Cooney J.C."/>
            <person name="Kagawa T.F."/>
            <person name="Liu W."/>
            <person name="Song Y."/>
            <person name="Salvetti E."/>
            <person name="Wrobel A."/>
            <person name="Rasinkangas P."/>
            <person name="Parkhill J."/>
            <person name="Rea M.C."/>
            <person name="O'Sullivan O."/>
            <person name="Ritari J."/>
            <person name="Douillard F.P."/>
            <person name="Paul Ross R."/>
            <person name="Yang R."/>
            <person name="Briner A.E."/>
            <person name="Felis G.E."/>
            <person name="de Vos W.M."/>
            <person name="Barrangou R."/>
            <person name="Klaenhammer T.R."/>
            <person name="Caufield P.W."/>
            <person name="Cui Y."/>
            <person name="Zhang H."/>
            <person name="O'Toole P.W."/>
        </authorList>
    </citation>
    <scope>NUCLEOTIDE SEQUENCE [LARGE SCALE GENOMIC DNA]</scope>
    <source>
        <strain evidence="1 2">DSM 4864</strain>
    </source>
</reference>
<dbReference type="AlphaFoldDB" id="A0A0R1WG66"/>
<dbReference type="Proteomes" id="UP000050973">
    <property type="component" value="Unassembled WGS sequence"/>
</dbReference>
<protein>
    <submittedName>
        <fullName evidence="1">Peptidase, m23 family</fullName>
    </submittedName>
</protein>
<proteinExistence type="predicted"/>
<dbReference type="Gene3D" id="2.10.270.10">
    <property type="entry name" value="Cholin Binding"/>
    <property type="match status" value="1"/>
</dbReference>
<dbReference type="Gene3D" id="2.70.70.10">
    <property type="entry name" value="Glucose Permease (Domain IIA)"/>
    <property type="match status" value="1"/>
</dbReference>
<gene>
    <name evidence="1" type="ORF">FC49_GL000997</name>
</gene>
<dbReference type="SUPFAM" id="SSF69360">
    <property type="entry name" value="Cell wall binding repeat"/>
    <property type="match status" value="1"/>
</dbReference>
<dbReference type="InterPro" id="IPR011055">
    <property type="entry name" value="Dup_hybrid_motif"/>
</dbReference>
<dbReference type="SUPFAM" id="SSF51261">
    <property type="entry name" value="Duplicated hybrid motif"/>
    <property type="match status" value="1"/>
</dbReference>
<evidence type="ECO:0000313" key="1">
    <source>
        <dbReference type="EMBL" id="KRM14635.1"/>
    </source>
</evidence>
<comment type="caution">
    <text evidence="1">The sequence shown here is derived from an EMBL/GenBank/DDBJ whole genome shotgun (WGS) entry which is preliminary data.</text>
</comment>
<sequence length="309" mass="34506">MTTSAGARQAGWIAGAGNSAFALTLPVTEQMNHRGIRVIHRYTDDAAGNGDYIDWWSPEIDINTGFQSLNGGTVYYDPATGQLATGWRNVAGNNYYFADGYQMKPGSDDWVYNDQLHGQMYTGVQWADGHCYDFGRDGVAHAQSWNDGWSWPFPASGEGSFAFGQGFGYNWAGRTNSYHDGLDFGAYDHPGADVHAVHGGRVIDIATVRDQQARDLWWYALVWDGRTLFVYQEAFSNRSRIIVNVGDLVYPGQVIGYRDLSHLHLGMNTSPNYRMDLAHSYQPNWTDSSQATGSGSWIDPEWALRVRPY</sequence>
<dbReference type="CDD" id="cd12797">
    <property type="entry name" value="M23_peptidase"/>
    <property type="match status" value="1"/>
</dbReference>
<evidence type="ECO:0000313" key="2">
    <source>
        <dbReference type="Proteomes" id="UP000050973"/>
    </source>
</evidence>
<accession>A0A0R1WG66</accession>